<reference evidence="2" key="1">
    <citation type="submission" date="2023-03" db="EMBL/GenBank/DDBJ databases">
        <title>Andean soil-derived lignocellulolytic bacterial consortium as a source of novel taxa and putative plastic-active enzymes.</title>
        <authorList>
            <person name="Diaz-Garcia L."/>
            <person name="Chuvochina M."/>
            <person name="Feuerriegel G."/>
            <person name="Bunk B."/>
            <person name="Sproer C."/>
            <person name="Streit W.R."/>
            <person name="Rodriguez L.M."/>
            <person name="Overmann J."/>
            <person name="Jimenez D.J."/>
        </authorList>
    </citation>
    <scope>NUCLEOTIDE SEQUENCE</scope>
    <source>
        <strain evidence="2">MAG 7</strain>
    </source>
</reference>
<dbReference type="PANTHER" id="PTHR21064:SF5">
    <property type="entry name" value="SLR1880 PROTEIN"/>
    <property type="match status" value="1"/>
</dbReference>
<gene>
    <name evidence="2" type="ORF">P0Y53_19765</name>
</gene>
<evidence type="ECO:0000313" key="2">
    <source>
        <dbReference type="EMBL" id="WEK34730.1"/>
    </source>
</evidence>
<dbReference type="PANTHER" id="PTHR21064">
    <property type="entry name" value="AMINOGLYCOSIDE PHOSPHOTRANSFERASE DOMAIN-CONTAINING PROTEIN-RELATED"/>
    <property type="match status" value="1"/>
</dbReference>
<evidence type="ECO:0000313" key="3">
    <source>
        <dbReference type="Proteomes" id="UP001220610"/>
    </source>
</evidence>
<dbReference type="Gene3D" id="3.90.1200.10">
    <property type="match status" value="1"/>
</dbReference>
<dbReference type="Proteomes" id="UP001220610">
    <property type="component" value="Chromosome"/>
</dbReference>
<proteinExistence type="predicted"/>
<dbReference type="SUPFAM" id="SSF56112">
    <property type="entry name" value="Protein kinase-like (PK-like)"/>
    <property type="match status" value="1"/>
</dbReference>
<dbReference type="InterPro" id="IPR050249">
    <property type="entry name" value="Pseudomonas-type_ThrB"/>
</dbReference>
<name>A0AAJ6BEM2_9BACT</name>
<dbReference type="InterPro" id="IPR002575">
    <property type="entry name" value="Aminoglycoside_PTrfase"/>
</dbReference>
<dbReference type="InterPro" id="IPR011009">
    <property type="entry name" value="Kinase-like_dom_sf"/>
</dbReference>
<accession>A0AAJ6BEM2</accession>
<dbReference type="Pfam" id="PF01636">
    <property type="entry name" value="APH"/>
    <property type="match status" value="1"/>
</dbReference>
<sequence length="346" mass="39307">MLPSILTAFGISPDSCAITPFGSGLINHTWRIECGDKVYILQRINHQVFKQPEAIAANLTTIGRYLQQQHPGYLFTHALPTADGSSTLVVDEVHGYFRLFPFVAGSHSIDVVKSTQQAYEAALQFGRFTRLLSSLDTKLLNITLPDFHNLSLRYRQFEQAVAGAREPRRSLAGDLVRYLSAQQEIVHTYKRIVANPDFPVRVIHHDTKISNILFDDNDKGLCVIDLDTVMPGYFISDVGDMLRTYLSPLSEEETDLSRITVREDYFRAIADGYLQEMGAVLTPEERGYFLYSGKFMIYMQALRFLTDYLNNDSYYGQRYEGHNLDRAANQATLLQRLIEKEAILQG</sequence>
<organism evidence="2 3">
    <name type="scientific">Candidatus Pseudobacter hemicellulosilyticus</name>
    <dbReference type="NCBI Taxonomy" id="3121375"/>
    <lineage>
        <taxon>Bacteria</taxon>
        <taxon>Pseudomonadati</taxon>
        <taxon>Bacteroidota</taxon>
        <taxon>Chitinophagia</taxon>
        <taxon>Chitinophagales</taxon>
        <taxon>Chitinophagaceae</taxon>
        <taxon>Pseudobacter</taxon>
    </lineage>
</organism>
<dbReference type="EMBL" id="CP119311">
    <property type="protein sequence ID" value="WEK34730.1"/>
    <property type="molecule type" value="Genomic_DNA"/>
</dbReference>
<protein>
    <submittedName>
        <fullName evidence="2">Aminoglycoside phosphotransferase family protein</fullName>
    </submittedName>
</protein>
<dbReference type="AlphaFoldDB" id="A0AAJ6BEM2"/>
<evidence type="ECO:0000259" key="1">
    <source>
        <dbReference type="Pfam" id="PF01636"/>
    </source>
</evidence>
<feature type="domain" description="Aminoglycoside phosphotransferase" evidence="1">
    <location>
        <begin position="18"/>
        <end position="250"/>
    </location>
</feature>